<dbReference type="Proteomes" id="UP001596107">
    <property type="component" value="Unassembled WGS sequence"/>
</dbReference>
<protein>
    <submittedName>
        <fullName evidence="1">Uncharacterized protein</fullName>
    </submittedName>
</protein>
<keyword evidence="2" id="KW-1185">Reference proteome</keyword>
<proteinExistence type="predicted"/>
<reference evidence="2" key="1">
    <citation type="journal article" date="2019" name="Int. J. Syst. Evol. Microbiol.">
        <title>The Global Catalogue of Microorganisms (GCM) 10K type strain sequencing project: providing services to taxonomists for standard genome sequencing and annotation.</title>
        <authorList>
            <consortium name="The Broad Institute Genomics Platform"/>
            <consortium name="The Broad Institute Genome Sequencing Center for Infectious Disease"/>
            <person name="Wu L."/>
            <person name="Ma J."/>
        </authorList>
    </citation>
    <scope>NUCLEOTIDE SEQUENCE [LARGE SCALE GENOMIC DNA]</scope>
    <source>
        <strain evidence="2">JCM 3366</strain>
    </source>
</reference>
<organism evidence="1 2">
    <name type="scientific">Nitratireductor kimnyeongensis</name>
    <dbReference type="NCBI Taxonomy" id="430679"/>
    <lineage>
        <taxon>Bacteria</taxon>
        <taxon>Pseudomonadati</taxon>
        <taxon>Pseudomonadota</taxon>
        <taxon>Alphaproteobacteria</taxon>
        <taxon>Hyphomicrobiales</taxon>
        <taxon>Phyllobacteriaceae</taxon>
        <taxon>Nitratireductor</taxon>
    </lineage>
</organism>
<dbReference type="EMBL" id="JBHSNB010000001">
    <property type="protein sequence ID" value="MFC5584424.1"/>
    <property type="molecule type" value="Genomic_DNA"/>
</dbReference>
<accession>A0ABW0T699</accession>
<gene>
    <name evidence="1" type="ORF">ACFPOD_04820</name>
</gene>
<sequence>MDAELQEKVDEKMRELGALLREHKQDGLVSELRLGEEGAHFWRLTLSLELTGVTGFVHFHKTI</sequence>
<evidence type="ECO:0000313" key="2">
    <source>
        <dbReference type="Proteomes" id="UP001596107"/>
    </source>
</evidence>
<name>A0ABW0T699_9HYPH</name>
<dbReference type="RefSeq" id="WP_223019783.1">
    <property type="nucleotide sequence ID" value="NZ_CP078143.1"/>
</dbReference>
<comment type="caution">
    <text evidence="1">The sequence shown here is derived from an EMBL/GenBank/DDBJ whole genome shotgun (WGS) entry which is preliminary data.</text>
</comment>
<evidence type="ECO:0000313" key="1">
    <source>
        <dbReference type="EMBL" id="MFC5584424.1"/>
    </source>
</evidence>